<accession>A0ACB8ALE2</accession>
<reference evidence="1" key="1">
    <citation type="journal article" date="2021" name="New Phytol.">
        <title>Evolutionary innovations through gain and loss of genes in the ectomycorrhizal Boletales.</title>
        <authorList>
            <person name="Wu G."/>
            <person name="Miyauchi S."/>
            <person name="Morin E."/>
            <person name="Kuo A."/>
            <person name="Drula E."/>
            <person name="Varga T."/>
            <person name="Kohler A."/>
            <person name="Feng B."/>
            <person name="Cao Y."/>
            <person name="Lipzen A."/>
            <person name="Daum C."/>
            <person name="Hundley H."/>
            <person name="Pangilinan J."/>
            <person name="Johnson J."/>
            <person name="Barry K."/>
            <person name="LaButti K."/>
            <person name="Ng V."/>
            <person name="Ahrendt S."/>
            <person name="Min B."/>
            <person name="Choi I.G."/>
            <person name="Park H."/>
            <person name="Plett J.M."/>
            <person name="Magnuson J."/>
            <person name="Spatafora J.W."/>
            <person name="Nagy L.G."/>
            <person name="Henrissat B."/>
            <person name="Grigoriev I.V."/>
            <person name="Yang Z.L."/>
            <person name="Xu J."/>
            <person name="Martin F.M."/>
        </authorList>
    </citation>
    <scope>NUCLEOTIDE SEQUENCE</scope>
    <source>
        <strain evidence="1">ATCC 28755</strain>
    </source>
</reference>
<organism evidence="1 2">
    <name type="scientific">Hygrophoropsis aurantiaca</name>
    <dbReference type="NCBI Taxonomy" id="72124"/>
    <lineage>
        <taxon>Eukaryota</taxon>
        <taxon>Fungi</taxon>
        <taxon>Dikarya</taxon>
        <taxon>Basidiomycota</taxon>
        <taxon>Agaricomycotina</taxon>
        <taxon>Agaricomycetes</taxon>
        <taxon>Agaricomycetidae</taxon>
        <taxon>Boletales</taxon>
        <taxon>Coniophorineae</taxon>
        <taxon>Hygrophoropsidaceae</taxon>
        <taxon>Hygrophoropsis</taxon>
    </lineage>
</organism>
<protein>
    <submittedName>
        <fullName evidence="1">Uncharacterized protein</fullName>
    </submittedName>
</protein>
<dbReference type="Proteomes" id="UP000790377">
    <property type="component" value="Unassembled WGS sequence"/>
</dbReference>
<evidence type="ECO:0000313" key="2">
    <source>
        <dbReference type="Proteomes" id="UP000790377"/>
    </source>
</evidence>
<keyword evidence="2" id="KW-1185">Reference proteome</keyword>
<proteinExistence type="predicted"/>
<dbReference type="EMBL" id="MU267616">
    <property type="protein sequence ID" value="KAH7914280.1"/>
    <property type="molecule type" value="Genomic_DNA"/>
</dbReference>
<comment type="caution">
    <text evidence="1">The sequence shown here is derived from an EMBL/GenBank/DDBJ whole genome shotgun (WGS) entry which is preliminary data.</text>
</comment>
<sequence>MSTAVPRNPPLAGKPPFATDDPDWLFEQPPPSKRRVRKPADPNSRTSAYNMYDQYLDDDTNRRSGFGAVGLGFMTGDSDEEDNMARQTTDDKHAALVAATFPQTPQPIPLAAPRPGYPAPIAALDLPRPSPTSTPEDRQPPPQMAQVPQALRIHHPPAEMGAPRMPAAVYAPPSPRPSVPSTPHPLQPPMTPITPVFVRPTKSPAPRNVNFCSDTIMRGGSEDNLIPKRGEKGDDFWRRFSMVAKEEKKISPWLRKTQSGTTRLSRWVWFIGVVLLICIAGAAGLGWYISHKTPPNQAPKAIGGKSNESMSPVSSSAAAQSGETSSPHVSPTYTLARRMMPAPVPTGSPQFLQMMNLPRSLDDPNDLTPPQSPKSNSSIKQGKKFHRSRHNMRQY</sequence>
<evidence type="ECO:0000313" key="1">
    <source>
        <dbReference type="EMBL" id="KAH7914280.1"/>
    </source>
</evidence>
<name>A0ACB8ALE2_9AGAM</name>
<gene>
    <name evidence="1" type="ORF">BJ138DRAFT_1170744</name>
</gene>